<evidence type="ECO:0000313" key="1">
    <source>
        <dbReference type="EMBL" id="GAI97897.1"/>
    </source>
</evidence>
<protein>
    <submittedName>
        <fullName evidence="1">Uncharacterized protein</fullName>
    </submittedName>
</protein>
<proteinExistence type="predicted"/>
<name>X1SXU4_9ZZZZ</name>
<gene>
    <name evidence="1" type="ORF">S12H4_33369</name>
</gene>
<organism evidence="1">
    <name type="scientific">marine sediment metagenome</name>
    <dbReference type="NCBI Taxonomy" id="412755"/>
    <lineage>
        <taxon>unclassified sequences</taxon>
        <taxon>metagenomes</taxon>
        <taxon>ecological metagenomes</taxon>
    </lineage>
</organism>
<comment type="caution">
    <text evidence="1">The sequence shown here is derived from an EMBL/GenBank/DDBJ whole genome shotgun (WGS) entry which is preliminary data.</text>
</comment>
<reference evidence="1" key="1">
    <citation type="journal article" date="2014" name="Front. Microbiol.">
        <title>High frequency of phylogenetically diverse reductive dehalogenase-homologous genes in deep subseafloor sedimentary metagenomes.</title>
        <authorList>
            <person name="Kawai M."/>
            <person name="Futagami T."/>
            <person name="Toyoda A."/>
            <person name="Takaki Y."/>
            <person name="Nishi S."/>
            <person name="Hori S."/>
            <person name="Arai W."/>
            <person name="Tsubouchi T."/>
            <person name="Morono Y."/>
            <person name="Uchiyama I."/>
            <person name="Ito T."/>
            <person name="Fujiyama A."/>
            <person name="Inagaki F."/>
            <person name="Takami H."/>
        </authorList>
    </citation>
    <scope>NUCLEOTIDE SEQUENCE</scope>
    <source>
        <strain evidence="1">Expedition CK06-06</strain>
    </source>
</reference>
<sequence length="81" mass="9351">MVFNPMAFATPQQQEQLAKMQQFTKNIKYIIHTEDGENRIEVTLKTDDPEAAKLLPQIQEGIVTSMTQMLYQMFAMNGERV</sequence>
<dbReference type="EMBL" id="BARW01019657">
    <property type="protein sequence ID" value="GAI97897.1"/>
    <property type="molecule type" value="Genomic_DNA"/>
</dbReference>
<dbReference type="AlphaFoldDB" id="X1SXU4"/>
<accession>X1SXU4</accession>